<dbReference type="Proteomes" id="UP001176961">
    <property type="component" value="Unassembled WGS sequence"/>
</dbReference>
<feature type="transmembrane region" description="Helical" evidence="2">
    <location>
        <begin position="50"/>
        <end position="73"/>
    </location>
</feature>
<keyword evidence="2" id="KW-0472">Membrane</keyword>
<evidence type="ECO:0000256" key="1">
    <source>
        <dbReference type="SAM" id="MobiDB-lite"/>
    </source>
</evidence>
<feature type="compositionally biased region" description="Basic residues" evidence="1">
    <location>
        <begin position="342"/>
        <end position="356"/>
    </location>
</feature>
<accession>A0AA36H6P1</accession>
<protein>
    <submittedName>
        <fullName evidence="3">Uncharacterized protein</fullName>
    </submittedName>
</protein>
<comment type="caution">
    <text evidence="3">The sequence shown here is derived from an EMBL/GenBank/DDBJ whole genome shotgun (WGS) entry which is preliminary data.</text>
</comment>
<keyword evidence="4" id="KW-1185">Reference proteome</keyword>
<feature type="region of interest" description="Disordered" evidence="1">
    <location>
        <begin position="22"/>
        <end position="41"/>
    </location>
</feature>
<keyword evidence="2" id="KW-1133">Transmembrane helix</keyword>
<dbReference type="EMBL" id="CATQJL010000316">
    <property type="protein sequence ID" value="CAJ0604755.1"/>
    <property type="molecule type" value="Genomic_DNA"/>
</dbReference>
<feature type="region of interest" description="Disordered" evidence="1">
    <location>
        <begin position="301"/>
        <end position="404"/>
    </location>
</feature>
<evidence type="ECO:0000256" key="2">
    <source>
        <dbReference type="SAM" id="Phobius"/>
    </source>
</evidence>
<keyword evidence="2" id="KW-0812">Transmembrane</keyword>
<organism evidence="3 4">
    <name type="scientific">Cylicocyclus nassatus</name>
    <name type="common">Nematode worm</name>
    <dbReference type="NCBI Taxonomy" id="53992"/>
    <lineage>
        <taxon>Eukaryota</taxon>
        <taxon>Metazoa</taxon>
        <taxon>Ecdysozoa</taxon>
        <taxon>Nematoda</taxon>
        <taxon>Chromadorea</taxon>
        <taxon>Rhabditida</taxon>
        <taxon>Rhabditina</taxon>
        <taxon>Rhabditomorpha</taxon>
        <taxon>Strongyloidea</taxon>
        <taxon>Strongylidae</taxon>
        <taxon>Cylicocyclus</taxon>
    </lineage>
</organism>
<feature type="region of interest" description="Disordered" evidence="1">
    <location>
        <begin position="103"/>
        <end position="126"/>
    </location>
</feature>
<reference evidence="3" key="1">
    <citation type="submission" date="2023-07" db="EMBL/GenBank/DDBJ databases">
        <authorList>
            <consortium name="CYATHOMIX"/>
        </authorList>
    </citation>
    <scope>NUCLEOTIDE SEQUENCE</scope>
    <source>
        <strain evidence="3">N/A</strain>
    </source>
</reference>
<feature type="compositionally biased region" description="Polar residues" evidence="1">
    <location>
        <begin position="22"/>
        <end position="31"/>
    </location>
</feature>
<feature type="compositionally biased region" description="Basic residues" evidence="1">
    <location>
        <begin position="110"/>
        <end position="120"/>
    </location>
</feature>
<proteinExistence type="predicted"/>
<dbReference type="AlphaFoldDB" id="A0AA36H6P1"/>
<feature type="compositionally biased region" description="Basic and acidic residues" evidence="1">
    <location>
        <begin position="392"/>
        <end position="404"/>
    </location>
</feature>
<evidence type="ECO:0000313" key="3">
    <source>
        <dbReference type="EMBL" id="CAJ0604755.1"/>
    </source>
</evidence>
<feature type="compositionally biased region" description="Polar residues" evidence="1">
    <location>
        <begin position="372"/>
        <end position="389"/>
    </location>
</feature>
<sequence>MASSLNAGKLASAVVQVSSSEDAMRNNSLSESKPADSSGAEKREETRKMLFVYLIIFVLFIILLVGFIIYICWMKFLKRRILAETRKKVQKAVVTAGAASTSNATESSKKIKPSPRRMRSQSRESQEELKTFVCTGPIVMQAGLHGKVKHALDASTSHSLREIQFDPAHNEITLIGTDVDRIVGKSTKFSDELAQTPRRGKSTSREVVTSFKECVTQDEAKNSKEHLDWNGIKTARLSYDNRNVLPHWNEIIKARKQVNSSEEQVQNTVKGTRKEYYGKDHKSAILPQPGKTALTPRLARTPMSEPRQMLKKNANVGTLTDAEEVSASKEKQSDRMSEKSSNHSRRMKKTINVHLHRTQDDSGNDEVLISKPLSNDTIHTSTSVEQKGPNSEPHHTDRLTDDLS</sequence>
<feature type="compositionally biased region" description="Basic and acidic residues" evidence="1">
    <location>
        <begin position="326"/>
        <end position="341"/>
    </location>
</feature>
<gene>
    <name evidence="3" type="ORF">CYNAS_LOCUS16738</name>
</gene>
<evidence type="ECO:0000313" key="4">
    <source>
        <dbReference type="Proteomes" id="UP001176961"/>
    </source>
</evidence>
<name>A0AA36H6P1_CYLNA</name>